<comment type="caution">
    <text evidence="7">The sequence shown here is derived from an EMBL/GenBank/DDBJ whole genome shotgun (WGS) entry which is preliminary data.</text>
</comment>
<organism evidence="7 8">
    <name type="scientific">Thermodesulfatator autotrophicus</name>
    <dbReference type="NCBI Taxonomy" id="1795632"/>
    <lineage>
        <taxon>Bacteria</taxon>
        <taxon>Pseudomonadati</taxon>
        <taxon>Thermodesulfobacteriota</taxon>
        <taxon>Thermodesulfobacteria</taxon>
        <taxon>Thermodesulfobacteriales</taxon>
        <taxon>Thermodesulfatatoraceae</taxon>
        <taxon>Thermodesulfatator</taxon>
    </lineage>
</organism>
<keyword evidence="5" id="KW-0143">Chaperone</keyword>
<sequence>MTGYAQAAISAYKRIEVNTYSDKRLILLKLFEGLMDSIKKAARAILSQNYEEKGKNIARAVAILGELCAALDREQEAEWLTNLEALYFYAMQELTLANLENDLSHLKNAERALTPIYEAWQEAVKISRQQERETAGEK</sequence>
<evidence type="ECO:0000256" key="1">
    <source>
        <dbReference type="ARBA" id="ARBA00004514"/>
    </source>
</evidence>
<evidence type="ECO:0000256" key="3">
    <source>
        <dbReference type="ARBA" id="ARBA00022490"/>
    </source>
</evidence>
<name>A0A177EC51_9BACT</name>
<proteinExistence type="inferred from homology"/>
<evidence type="ECO:0000313" key="8">
    <source>
        <dbReference type="Proteomes" id="UP000076964"/>
    </source>
</evidence>
<dbReference type="NCBIfam" id="TIGR00208">
    <property type="entry name" value="fliS"/>
    <property type="match status" value="1"/>
</dbReference>
<dbReference type="SUPFAM" id="SSF101116">
    <property type="entry name" value="Flagellar export chaperone FliS"/>
    <property type="match status" value="1"/>
</dbReference>
<dbReference type="Proteomes" id="UP000076964">
    <property type="component" value="Unassembled WGS sequence"/>
</dbReference>
<dbReference type="GO" id="GO:0005829">
    <property type="term" value="C:cytosol"/>
    <property type="evidence" value="ECO:0007669"/>
    <property type="project" value="UniProtKB-SubCell"/>
</dbReference>
<comment type="subcellular location">
    <subcellularLocation>
        <location evidence="1 6">Cytoplasm</location>
        <location evidence="1 6">Cytosol</location>
    </subcellularLocation>
</comment>
<dbReference type="InterPro" id="IPR003713">
    <property type="entry name" value="FliS"/>
</dbReference>
<dbReference type="AlphaFoldDB" id="A0A177EC51"/>
<dbReference type="OrthoDB" id="9792010at2"/>
<evidence type="ECO:0000256" key="5">
    <source>
        <dbReference type="ARBA" id="ARBA00023186"/>
    </source>
</evidence>
<dbReference type="Pfam" id="PF02561">
    <property type="entry name" value="FliS"/>
    <property type="match status" value="1"/>
</dbReference>
<keyword evidence="3 6" id="KW-0963">Cytoplasm</keyword>
<keyword evidence="8" id="KW-1185">Reference proteome</keyword>
<protein>
    <recommendedName>
        <fullName evidence="6">Flagellar secretion chaperone FliS</fullName>
    </recommendedName>
</protein>
<dbReference type="PANTHER" id="PTHR34773:SF1">
    <property type="entry name" value="FLAGELLAR SECRETION CHAPERONE FLIS"/>
    <property type="match status" value="1"/>
</dbReference>
<dbReference type="GO" id="GO:0044780">
    <property type="term" value="P:bacterial-type flagellum assembly"/>
    <property type="evidence" value="ECO:0007669"/>
    <property type="project" value="InterPro"/>
</dbReference>
<evidence type="ECO:0000313" key="7">
    <source>
        <dbReference type="EMBL" id="OAG28579.1"/>
    </source>
</evidence>
<keyword evidence="4 6" id="KW-1005">Bacterial flagellum biogenesis</keyword>
<dbReference type="EMBL" id="LSFI01000003">
    <property type="protein sequence ID" value="OAG28579.1"/>
    <property type="molecule type" value="Genomic_DNA"/>
</dbReference>
<accession>A0A177EC51</accession>
<dbReference type="CDD" id="cd16098">
    <property type="entry name" value="FliS"/>
    <property type="match status" value="1"/>
</dbReference>
<gene>
    <name evidence="7" type="ORF">TH606_01075</name>
</gene>
<evidence type="ECO:0000256" key="6">
    <source>
        <dbReference type="PIRNR" id="PIRNR039090"/>
    </source>
</evidence>
<evidence type="ECO:0000256" key="2">
    <source>
        <dbReference type="ARBA" id="ARBA00008787"/>
    </source>
</evidence>
<dbReference type="InterPro" id="IPR036584">
    <property type="entry name" value="FliS_sf"/>
</dbReference>
<dbReference type="STRING" id="1795632.TH606_01075"/>
<dbReference type="Gene3D" id="1.20.120.340">
    <property type="entry name" value="Flagellar protein FliS"/>
    <property type="match status" value="1"/>
</dbReference>
<comment type="similarity">
    <text evidence="2 6">Belongs to the FliS family.</text>
</comment>
<dbReference type="RefSeq" id="WP_068540727.1">
    <property type="nucleotide sequence ID" value="NZ_LSFI01000003.1"/>
</dbReference>
<reference evidence="7 8" key="1">
    <citation type="submission" date="2016-02" db="EMBL/GenBank/DDBJ databases">
        <title>Draft genome sequence of Thermodesulfatator sp. S606.</title>
        <authorList>
            <person name="Lai Q."/>
            <person name="Cao J."/>
            <person name="Dupont S."/>
            <person name="Shao Z."/>
            <person name="Jebbar M."/>
            <person name="Alain K."/>
        </authorList>
    </citation>
    <scope>NUCLEOTIDE SEQUENCE [LARGE SCALE GENOMIC DNA]</scope>
    <source>
        <strain evidence="7 8">S606</strain>
    </source>
</reference>
<dbReference type="PIRSF" id="PIRSF039090">
    <property type="entry name" value="Flis"/>
    <property type="match status" value="1"/>
</dbReference>
<evidence type="ECO:0000256" key="4">
    <source>
        <dbReference type="ARBA" id="ARBA00022795"/>
    </source>
</evidence>
<dbReference type="GO" id="GO:0071973">
    <property type="term" value="P:bacterial-type flagellum-dependent cell motility"/>
    <property type="evidence" value="ECO:0007669"/>
    <property type="project" value="TreeGrafter"/>
</dbReference>
<dbReference type="PANTHER" id="PTHR34773">
    <property type="entry name" value="FLAGELLAR SECRETION CHAPERONE FLIS"/>
    <property type="match status" value="1"/>
</dbReference>